<dbReference type="InterPro" id="IPR011603">
    <property type="entry name" value="2oxoglutarate_DH_E1"/>
</dbReference>
<dbReference type="Gene3D" id="3.40.50.11610">
    <property type="entry name" value="Multifunctional 2-oxoglutarate metabolism enzyme, C-terminal domain"/>
    <property type="match status" value="1"/>
</dbReference>
<sequence length="950" mass="106532">MTTSKYRSFIESSSIQGANASYVEAYYERFLEDPDSVDPAWRAYFRLIQDQNAPRETAHSEVVARFERLAREPRRVVAAEAGFDARAAEKQAGVLRLINYYRVRGHQAAKLDPLGLAPITRVPDLDPDFHGLGPQDMDTVFNTGSLAVGQDRLPLKDIIRILKSVYTDTIGAEYMYLTETEEKRWIQRRLEGMAFQPRLTSERKLEVLRQLVAAEGLERYLHKKYVGQKRFSLEGGDALIPALDEVLHACAARDVEEIVIGMAHRGRLNVLVNILGKSPKELFAEFEGKYSAEDLKKAGDVKYHMGFSTDVEVGGKRLHLVLAFNPSHLEIVNPVVEGSVKARQVLRDDAVGQRIVPVLIHGDAAFAGQGVVMETLQLSEAAGYSTGGTVHVIVNNQIGFTTPNPIEAKPGREARTSRYCTDLAKMLEAPVFHVNGDDPEAVVFVTRLAMDFRNEFHKDVIVDICCYRRWGHNEADEPSVTSPLMYEAIKQHPSTLTLYARKLEEEGVLPKGEVEGLTQQYREGLDRGENIARTTLGLVGNKHTVDWRKYQHGEWDSPVDTTITAEAVRNLSAKLLAIPEGFTLHPRVQKIFEDRAKMATGELPMDWGFAETMAYAALINEGFSVRLSGQDSRRGTFFHRHATVHDVKTGTRYTPLEQVGRGRARFTVNDTLLSEAGVLGFEYGYSTTDPETLVIWEAQFGDFANGAQVLFDQFISSGQAKWGRLCGLTVFLPHGYEGQGPEHSSARLERYLQLCAENNQQVCVPSTPAQMFHMLRRQMKRAGRLPLIVMTPKSLLRHPLSVSDVGELTSGRFQPVIGEIDPIDPAQVTRVVFCAGKVYFDLYQARQKQGLNHVALVRIEQLYPFPRQGYEAALDAFPKATEIVWCQEEPENQGAWYQIKHRLHAYLRPRHQMLYATRKGSATTAVGYLKVHQVQQEQVVQAGLTGGVRT</sequence>
<comment type="cofactor">
    <cofactor evidence="1">
        <name>thiamine diphosphate</name>
        <dbReference type="ChEBI" id="CHEBI:58937"/>
    </cofactor>
</comment>
<dbReference type="SMART" id="SM00861">
    <property type="entry name" value="Transket_pyr"/>
    <property type="match status" value="1"/>
</dbReference>
<dbReference type="InterPro" id="IPR032106">
    <property type="entry name" value="2-oxogl_dehyd_N"/>
</dbReference>
<dbReference type="NCBIfam" id="NF008907">
    <property type="entry name" value="PRK12270.1"/>
    <property type="match status" value="1"/>
</dbReference>
<accession>A0ABV2A9H9</accession>
<evidence type="ECO:0000256" key="6">
    <source>
        <dbReference type="ARBA" id="ARBA00023052"/>
    </source>
</evidence>
<dbReference type="InterPro" id="IPR042179">
    <property type="entry name" value="KGD_C_sf"/>
</dbReference>
<comment type="similarity">
    <text evidence="3">Belongs to the alpha-ketoglutarate dehydrogenase family.</text>
</comment>
<evidence type="ECO:0000256" key="4">
    <source>
        <dbReference type="ARBA" id="ARBA00012280"/>
    </source>
</evidence>
<protein>
    <recommendedName>
        <fullName evidence="4">oxoglutarate dehydrogenase (succinyl-transferring)</fullName>
        <ecNumber evidence="4">1.2.4.2</ecNumber>
    </recommendedName>
</protein>
<evidence type="ECO:0000313" key="9">
    <source>
        <dbReference type="Proteomes" id="UP001465331"/>
    </source>
</evidence>
<proteinExistence type="inferred from homology"/>
<evidence type="ECO:0000256" key="1">
    <source>
        <dbReference type="ARBA" id="ARBA00001964"/>
    </source>
</evidence>
<feature type="domain" description="Transketolase-like pyrimidine-binding" evidence="7">
    <location>
        <begin position="605"/>
        <end position="798"/>
    </location>
</feature>
<dbReference type="Gene3D" id="3.40.50.970">
    <property type="match status" value="1"/>
</dbReference>
<keyword evidence="9" id="KW-1185">Reference proteome</keyword>
<evidence type="ECO:0000313" key="8">
    <source>
        <dbReference type="EMBL" id="MES0873446.1"/>
    </source>
</evidence>
<dbReference type="Pfam" id="PF02779">
    <property type="entry name" value="Transket_pyr"/>
    <property type="match status" value="1"/>
</dbReference>
<dbReference type="InterPro" id="IPR031717">
    <property type="entry name" value="ODO-1/KGD_C"/>
</dbReference>
<gene>
    <name evidence="8" type="ORF">ABSH63_05410</name>
</gene>
<evidence type="ECO:0000256" key="2">
    <source>
        <dbReference type="ARBA" id="ARBA00003906"/>
    </source>
</evidence>
<dbReference type="EMBL" id="JBEPIJ010000004">
    <property type="protein sequence ID" value="MES0873446.1"/>
    <property type="molecule type" value="Genomic_DNA"/>
</dbReference>
<comment type="caution">
    <text evidence="8">The sequence shown here is derived from an EMBL/GenBank/DDBJ whole genome shotgun (WGS) entry which is preliminary data.</text>
</comment>
<evidence type="ECO:0000259" key="7">
    <source>
        <dbReference type="SMART" id="SM00861"/>
    </source>
</evidence>
<dbReference type="InterPro" id="IPR005475">
    <property type="entry name" value="Transketolase-like_Pyr-bd"/>
</dbReference>
<dbReference type="PANTHER" id="PTHR23152:SF4">
    <property type="entry name" value="2-OXOADIPATE DEHYDROGENASE COMPLEX COMPONENT E1"/>
    <property type="match status" value="1"/>
</dbReference>
<dbReference type="RefSeq" id="WP_352888119.1">
    <property type="nucleotide sequence ID" value="NZ_JBEPIJ010000004.1"/>
</dbReference>
<dbReference type="NCBIfam" id="NF006914">
    <property type="entry name" value="PRK09404.1"/>
    <property type="match status" value="1"/>
</dbReference>
<reference evidence="8 9" key="1">
    <citation type="submission" date="2024-06" db="EMBL/GenBank/DDBJ databases">
        <authorList>
            <person name="Li Z."/>
            <person name="Jiang Y."/>
        </authorList>
    </citation>
    <scope>NUCLEOTIDE SEQUENCE [LARGE SCALE GENOMIC DNA]</scope>
    <source>
        <strain evidence="8 9">HSW-8</strain>
    </source>
</reference>
<name>A0ABV2A9H9_9GAMM</name>
<dbReference type="Pfam" id="PF16870">
    <property type="entry name" value="OxoGdeHyase_C"/>
    <property type="match status" value="1"/>
</dbReference>
<dbReference type="EC" id="1.2.4.2" evidence="4"/>
<dbReference type="Pfam" id="PF16078">
    <property type="entry name" value="2-oxogl_dehyd_N"/>
    <property type="match status" value="1"/>
</dbReference>
<dbReference type="Gene3D" id="3.40.50.12470">
    <property type="match status" value="1"/>
</dbReference>
<comment type="function">
    <text evidence="2">E1 component of the 2-oxoglutarate dehydrogenase (OGDH) complex which catalyzes the decarboxylation of 2-oxoglutarate, the first step in the conversion of 2-oxoglutarate to succinyl-CoA and CO(2).</text>
</comment>
<dbReference type="CDD" id="cd02016">
    <property type="entry name" value="TPP_E1_OGDC_like"/>
    <property type="match status" value="1"/>
</dbReference>
<organism evidence="8 9">
    <name type="scientific">Sinimarinibacterium thermocellulolyticum</name>
    <dbReference type="NCBI Taxonomy" id="3170016"/>
    <lineage>
        <taxon>Bacteria</taxon>
        <taxon>Pseudomonadati</taxon>
        <taxon>Pseudomonadota</taxon>
        <taxon>Gammaproteobacteria</taxon>
        <taxon>Nevskiales</taxon>
        <taxon>Nevskiaceae</taxon>
        <taxon>Sinimarinibacterium</taxon>
    </lineage>
</organism>
<keyword evidence="6" id="KW-0786">Thiamine pyrophosphate</keyword>
<dbReference type="InterPro" id="IPR029061">
    <property type="entry name" value="THDP-binding"/>
</dbReference>
<dbReference type="SUPFAM" id="SSF52518">
    <property type="entry name" value="Thiamin diphosphate-binding fold (THDP-binding)"/>
    <property type="match status" value="2"/>
</dbReference>
<dbReference type="Pfam" id="PF00676">
    <property type="entry name" value="E1_dh"/>
    <property type="match status" value="1"/>
</dbReference>
<dbReference type="PANTHER" id="PTHR23152">
    <property type="entry name" value="2-OXOGLUTARATE DEHYDROGENASE"/>
    <property type="match status" value="1"/>
</dbReference>
<dbReference type="NCBIfam" id="TIGR00239">
    <property type="entry name" value="2oxo_dh_E1"/>
    <property type="match status" value="1"/>
</dbReference>
<dbReference type="InterPro" id="IPR001017">
    <property type="entry name" value="DH_E1"/>
</dbReference>
<evidence type="ECO:0000256" key="5">
    <source>
        <dbReference type="ARBA" id="ARBA00023002"/>
    </source>
</evidence>
<dbReference type="GO" id="GO:0004591">
    <property type="term" value="F:oxoglutarate dehydrogenase (succinyl-transferring) activity"/>
    <property type="evidence" value="ECO:0007669"/>
    <property type="project" value="UniProtKB-EC"/>
</dbReference>
<keyword evidence="5 8" id="KW-0560">Oxidoreductase</keyword>
<dbReference type="Proteomes" id="UP001465331">
    <property type="component" value="Unassembled WGS sequence"/>
</dbReference>
<evidence type="ECO:0000256" key="3">
    <source>
        <dbReference type="ARBA" id="ARBA00006936"/>
    </source>
</evidence>
<dbReference type="PIRSF" id="PIRSF000157">
    <property type="entry name" value="Oxoglu_dh_E1"/>
    <property type="match status" value="1"/>
</dbReference>
<dbReference type="Gene3D" id="1.10.287.1150">
    <property type="entry name" value="TPP helical domain"/>
    <property type="match status" value="1"/>
</dbReference>